<dbReference type="Pfam" id="PF17851">
    <property type="entry name" value="GH43_C2"/>
    <property type="match status" value="1"/>
</dbReference>
<dbReference type="GO" id="GO:0004553">
    <property type="term" value="F:hydrolase activity, hydrolyzing O-glycosyl compounds"/>
    <property type="evidence" value="ECO:0007669"/>
    <property type="project" value="InterPro"/>
</dbReference>
<protein>
    <submittedName>
        <fullName evidence="9">Family 43 glycosylhydrolase</fullName>
    </submittedName>
</protein>
<dbReference type="InterPro" id="IPR008979">
    <property type="entry name" value="Galactose-bd-like_sf"/>
</dbReference>
<dbReference type="RefSeq" id="WP_181755024.1">
    <property type="nucleotide sequence ID" value="NZ_JACEIQ010000041.1"/>
</dbReference>
<evidence type="ECO:0000313" key="9">
    <source>
        <dbReference type="EMBL" id="MBA4496526.1"/>
    </source>
</evidence>
<gene>
    <name evidence="9" type="ORF">H1191_19920</name>
</gene>
<dbReference type="Pfam" id="PF03422">
    <property type="entry name" value="CBM_6"/>
    <property type="match status" value="1"/>
</dbReference>
<dbReference type="EMBL" id="JACEIQ010000041">
    <property type="protein sequence ID" value="MBA4496526.1"/>
    <property type="molecule type" value="Genomic_DNA"/>
</dbReference>
<keyword evidence="4" id="KW-0326">Glycosidase</keyword>
<evidence type="ECO:0000256" key="4">
    <source>
        <dbReference type="ARBA" id="ARBA00023295"/>
    </source>
</evidence>
<dbReference type="InterPro" id="IPR005084">
    <property type="entry name" value="CBM6"/>
</dbReference>
<dbReference type="InterPro" id="IPR006584">
    <property type="entry name" value="Cellulose-bd_IV"/>
</dbReference>
<dbReference type="InterPro" id="IPR023296">
    <property type="entry name" value="Glyco_hydro_beta-prop_sf"/>
</dbReference>
<feature type="domain" description="CBM6" evidence="8">
    <location>
        <begin position="1040"/>
        <end position="1171"/>
    </location>
</feature>
<dbReference type="CDD" id="cd09001">
    <property type="entry name" value="GH43_FsAxh1-like"/>
    <property type="match status" value="1"/>
</dbReference>
<dbReference type="PROSITE" id="PS51175">
    <property type="entry name" value="CBM6"/>
    <property type="match status" value="1"/>
</dbReference>
<dbReference type="Gene3D" id="2.115.10.20">
    <property type="entry name" value="Glycosyl hydrolase domain, family 43"/>
    <property type="match status" value="2"/>
</dbReference>
<dbReference type="InterPro" id="IPR006710">
    <property type="entry name" value="Glyco_hydro_43"/>
</dbReference>
<dbReference type="Gene3D" id="2.60.120.260">
    <property type="entry name" value="Galactose-binding domain-like"/>
    <property type="match status" value="1"/>
</dbReference>
<evidence type="ECO:0000256" key="3">
    <source>
        <dbReference type="ARBA" id="ARBA00022801"/>
    </source>
</evidence>
<dbReference type="GO" id="GO:0005975">
    <property type="term" value="P:carbohydrate metabolic process"/>
    <property type="evidence" value="ECO:0007669"/>
    <property type="project" value="InterPro"/>
</dbReference>
<dbReference type="PANTHER" id="PTHR42812">
    <property type="entry name" value="BETA-XYLOSIDASE"/>
    <property type="match status" value="1"/>
</dbReference>
<evidence type="ECO:0000256" key="1">
    <source>
        <dbReference type="ARBA" id="ARBA00009865"/>
    </source>
</evidence>
<evidence type="ECO:0000256" key="6">
    <source>
        <dbReference type="PIRSR" id="PIRSR606710-2"/>
    </source>
</evidence>
<dbReference type="SUPFAM" id="SSF49785">
    <property type="entry name" value="Galactose-binding domain-like"/>
    <property type="match status" value="1"/>
</dbReference>
<feature type="active site" description="Proton donor" evidence="5">
    <location>
        <position position="212"/>
    </location>
</feature>
<feature type="signal peptide" evidence="7">
    <location>
        <begin position="1"/>
        <end position="26"/>
    </location>
</feature>
<dbReference type="Gene3D" id="2.60.120.200">
    <property type="match status" value="1"/>
</dbReference>
<sequence length="1181" mass="131061">MKKKLLVPLLISTLLWNLVPSLTLFAQQDSESFENPVIWADVPDPDVIRVGDVYYMTSTTMHMNPGVPIMKSKDLVNWEIVNYVYDILDDGDKQALRNGQNEYGAGSWASSLRYHNGTFYVAFASNTTGKTYIFQTSDIENGKWTKSTLDGLYHDPSLLFDDGHVYMVYGSGDIRVIELTSDATAIKEGGLNKVIIPDASLVAGPNVGLPAEGSHVLKINGKYYVFLITWPKGGSRTQLVFRADSIDGEYEGRIALDDSGIAQGGIIDTVDGDWYAFLFQDHGSVGRIPFLVPVSWEDGWPIFGEDGKVPQEIRIPAGDTNLKNSIVSSDEFYQGSKKISAYHTKTKTNGENDYNGSNLSLVWQWNHNPDNNNWSLTERPGYLRLTNGRKSTNILDARNTLTQRTFGPECSGYTAMDISNMKDGDFAGLAAFQKNYGFVGVKMSGGSKSIVMVNGSSGSPQEIESIPITQDRVYFKIDFDYKNKTDKAYFYYSLNGVEWTAIGNTLQMTYTIPHFMGYRFALFNYATKTTGGFVDFDYFRIDDKLTGTDTSATILKAYLEDVSDVVGAPNIKFKVPVKMDALPEGEYSSISASFNIPENLTVTGVEFNSENIDGDSSYTFSNNRLQLNVSGDDVNFSNHSSNLFATINFKVDDFVPSDRTDEIRTDYINVDGGNVVYDVHDAVANIGLKQLDTEALAKIPGYANPLISHKYGADPYAIVHEGRVYIYMTSDAYEYDQDGNIIDNTYSQIKSITVISSADMINWTDHGEIPIAGPDGIAKWANNSWAPAVAHKKINGKDKFFLYFSNNASNIGVLTADSPIGPWTDPLGEPVIDRDTPGTDGVVWIFDPAVLVDDDGTGYLYFGGGIPGGSNPSQEQIANPKTARVIKLSEDMIHTEGEAKLIDSPFHFEDSGIHKYNGKYYYSYCSNFSGIHPEGTPGKGEIAYMVSDKPMGPFTYVGTILKNPYEFFEVGGNNHHAIFEFNNQWYITYHAQTLGKAKGYVKGYRSTHINEVEYYENGFIKEVEADMEGVSQVANLNPYKRTEAETIAWSAGISTEKSEAPGSMLESLNLNVTDINNGDWLAVSNVDFGENGTKTFEANIASAVRGKIEIRLDSPIGEVIGTLDVKRTGGERKWKPMETDVKNVKGVHNIFFMFIGEDKNNLFNIDYWKFTENKVKKSKKN</sequence>
<dbReference type="InterPro" id="IPR013320">
    <property type="entry name" value="ConA-like_dom_sf"/>
</dbReference>
<reference evidence="9 10" key="1">
    <citation type="submission" date="2020-07" db="EMBL/GenBank/DDBJ databases">
        <authorList>
            <person name="Feng H."/>
        </authorList>
    </citation>
    <scope>NUCLEOTIDE SEQUENCE [LARGE SCALE GENOMIC DNA]</scope>
    <source>
        <strain evidence="10">s-10</strain>
    </source>
</reference>
<dbReference type="SUPFAM" id="SSF75005">
    <property type="entry name" value="Arabinanase/levansucrase/invertase"/>
    <property type="match status" value="2"/>
</dbReference>
<evidence type="ECO:0000259" key="8">
    <source>
        <dbReference type="PROSITE" id="PS51175"/>
    </source>
</evidence>
<evidence type="ECO:0000256" key="7">
    <source>
        <dbReference type="SAM" id="SignalP"/>
    </source>
</evidence>
<accession>A0A7W1WVC7</accession>
<feature type="site" description="Important for catalytic activity, responsible for pKa modulation of the active site Glu and correct orientation of both the proton donor and substrate" evidence="6">
    <location>
        <position position="155"/>
    </location>
</feature>
<evidence type="ECO:0000256" key="2">
    <source>
        <dbReference type="ARBA" id="ARBA00022729"/>
    </source>
</evidence>
<dbReference type="Proteomes" id="UP000535491">
    <property type="component" value="Unassembled WGS sequence"/>
</dbReference>
<comment type="similarity">
    <text evidence="1">Belongs to the glycosyl hydrolase 43 family.</text>
</comment>
<evidence type="ECO:0000256" key="5">
    <source>
        <dbReference type="PIRSR" id="PIRSR606710-1"/>
    </source>
</evidence>
<keyword evidence="3 9" id="KW-0378">Hydrolase</keyword>
<dbReference type="Gene3D" id="2.60.40.680">
    <property type="match status" value="1"/>
</dbReference>
<keyword evidence="2 7" id="KW-0732">Signal</keyword>
<proteinExistence type="inferred from homology"/>
<dbReference type="InterPro" id="IPR051795">
    <property type="entry name" value="Glycosyl_Hydrlase_43"/>
</dbReference>
<organism evidence="9 10">
    <name type="scientific">Paenactinomyces guangxiensis</name>
    <dbReference type="NCBI Taxonomy" id="1490290"/>
    <lineage>
        <taxon>Bacteria</taxon>
        <taxon>Bacillati</taxon>
        <taxon>Bacillota</taxon>
        <taxon>Bacilli</taxon>
        <taxon>Bacillales</taxon>
        <taxon>Thermoactinomycetaceae</taxon>
        <taxon>Paenactinomyces</taxon>
    </lineage>
</organism>
<feature type="active site" description="Proton acceptor" evidence="5">
    <location>
        <position position="44"/>
    </location>
</feature>
<dbReference type="AlphaFoldDB" id="A0A7W1WVC7"/>
<evidence type="ECO:0000313" key="10">
    <source>
        <dbReference type="Proteomes" id="UP000535491"/>
    </source>
</evidence>
<dbReference type="InterPro" id="IPR041542">
    <property type="entry name" value="GH43_C2"/>
</dbReference>
<dbReference type="GO" id="GO:0030246">
    <property type="term" value="F:carbohydrate binding"/>
    <property type="evidence" value="ECO:0007669"/>
    <property type="project" value="InterPro"/>
</dbReference>
<dbReference type="SMART" id="SM00606">
    <property type="entry name" value="CBD_IV"/>
    <property type="match status" value="1"/>
</dbReference>
<dbReference type="Pfam" id="PF04616">
    <property type="entry name" value="Glyco_hydro_43"/>
    <property type="match status" value="2"/>
</dbReference>
<dbReference type="CDD" id="cd04084">
    <property type="entry name" value="CBM6_xylanase-like"/>
    <property type="match status" value="1"/>
</dbReference>
<feature type="chain" id="PRO_5031484886" evidence="7">
    <location>
        <begin position="27"/>
        <end position="1181"/>
    </location>
</feature>
<dbReference type="SUPFAM" id="SSF49899">
    <property type="entry name" value="Concanavalin A-like lectins/glucanases"/>
    <property type="match status" value="1"/>
</dbReference>
<comment type="caution">
    <text evidence="9">The sequence shown here is derived from an EMBL/GenBank/DDBJ whole genome shotgun (WGS) entry which is preliminary data.</text>
</comment>
<name>A0A7W1WVC7_9BACL</name>
<dbReference type="PANTHER" id="PTHR42812:SF15">
    <property type="entry name" value="HYDROLASE, PUTATIVE (AFU_ORTHOLOGUE AFUA_2G00930)-RELATED"/>
    <property type="match status" value="1"/>
</dbReference>
<keyword evidence="10" id="KW-1185">Reference proteome</keyword>
<dbReference type="CDD" id="cd09003">
    <property type="entry name" value="GH43_XynD-like"/>
    <property type="match status" value="1"/>
</dbReference>